<dbReference type="AlphaFoldDB" id="A0A0E9MWK0"/>
<evidence type="ECO:0000313" key="2">
    <source>
        <dbReference type="Proteomes" id="UP000033121"/>
    </source>
</evidence>
<sequence>MVKSTFAYFIFALLLSCQDSPVESLTYTKILVDNNVLVDKFDLSEFIQDVRIIPLSEEQGNFMVGVFKLIPFKGNYIAYDRRGSKLLLFDSAGKFQRVVMKNGDGPNDALNIHDCWVNGDGNLQVYDYAQFKIYTFDSSLAHFSVTKGSEFYHFSSIRDIPGTKSYAGYADFNQFNAPYKGKLFHIGILNEQLDLTGVDNTFERIFEGVPWLTFSNHYFPYNDTLRFFESYNNSVYDISTQGATVRYKVAYERDNLPEDVLPIVREHLEKYKDPHTTPNEKAAFLKKYARLNGRWIENEKYIYFVSRDSKGEFGDTFFTLYNKQQGKVVANTKTFTVSTKFGLTLPTLEAYDKVTDEYIGVVNGIDLKDMVSRSNTLSGYLNQDLDVNYLVKVKFK</sequence>
<dbReference type="STRING" id="1220578.FPE01S_01_09670"/>
<dbReference type="Proteomes" id="UP000033121">
    <property type="component" value="Unassembled WGS sequence"/>
</dbReference>
<reference evidence="1 2" key="1">
    <citation type="submission" date="2015-04" db="EMBL/GenBank/DDBJ databases">
        <title>Whole genome shotgun sequence of Flavihumibacter petaseus NBRC 106054.</title>
        <authorList>
            <person name="Miyazawa S."/>
            <person name="Hosoyama A."/>
            <person name="Hashimoto M."/>
            <person name="Noguchi M."/>
            <person name="Tsuchikane K."/>
            <person name="Ohji S."/>
            <person name="Yamazoe A."/>
            <person name="Ichikawa N."/>
            <person name="Kimura A."/>
            <person name="Fujita N."/>
        </authorList>
    </citation>
    <scope>NUCLEOTIDE SEQUENCE [LARGE SCALE GENOMIC DNA]</scope>
    <source>
        <strain evidence="1 2">NBRC 106054</strain>
    </source>
</reference>
<dbReference type="EMBL" id="BBWV01000001">
    <property type="protein sequence ID" value="GAO41954.1"/>
    <property type="molecule type" value="Genomic_DNA"/>
</dbReference>
<organism evidence="1 2">
    <name type="scientific">Flavihumibacter petaseus NBRC 106054</name>
    <dbReference type="NCBI Taxonomy" id="1220578"/>
    <lineage>
        <taxon>Bacteria</taxon>
        <taxon>Pseudomonadati</taxon>
        <taxon>Bacteroidota</taxon>
        <taxon>Chitinophagia</taxon>
        <taxon>Chitinophagales</taxon>
        <taxon>Chitinophagaceae</taxon>
        <taxon>Flavihumibacter</taxon>
    </lineage>
</organism>
<dbReference type="Pfam" id="PF17170">
    <property type="entry name" value="DUF5128"/>
    <property type="match status" value="1"/>
</dbReference>
<protein>
    <recommendedName>
        <fullName evidence="3">6-bladed beta-propeller</fullName>
    </recommendedName>
</protein>
<keyword evidence="2" id="KW-1185">Reference proteome</keyword>
<evidence type="ECO:0008006" key="3">
    <source>
        <dbReference type="Google" id="ProtNLM"/>
    </source>
</evidence>
<dbReference type="RefSeq" id="WP_046367726.1">
    <property type="nucleotide sequence ID" value="NZ_BBWV01000001.1"/>
</dbReference>
<evidence type="ECO:0000313" key="1">
    <source>
        <dbReference type="EMBL" id="GAO41954.1"/>
    </source>
</evidence>
<name>A0A0E9MWK0_9BACT</name>
<proteinExistence type="predicted"/>
<gene>
    <name evidence="1" type="ORF">FPE01S_01_09670</name>
</gene>
<comment type="caution">
    <text evidence="1">The sequence shown here is derived from an EMBL/GenBank/DDBJ whole genome shotgun (WGS) entry which is preliminary data.</text>
</comment>
<dbReference type="OrthoDB" id="677663at2"/>
<accession>A0A0E9MWK0</accession>
<dbReference type="PROSITE" id="PS51257">
    <property type="entry name" value="PROKAR_LIPOPROTEIN"/>
    <property type="match status" value="1"/>
</dbReference>